<dbReference type="RefSeq" id="XP_033526544.1">
    <property type="nucleotide sequence ID" value="XM_033662403.1"/>
</dbReference>
<feature type="domain" description="RRM" evidence="2">
    <location>
        <begin position="211"/>
        <end position="290"/>
    </location>
</feature>
<dbReference type="Gene3D" id="3.30.70.330">
    <property type="match status" value="1"/>
</dbReference>
<dbReference type="GeneID" id="54402835"/>
<accession>A0A6A6AMP5</accession>
<dbReference type="EMBL" id="ML977501">
    <property type="protein sequence ID" value="KAF2132157.1"/>
    <property type="molecule type" value="Genomic_DNA"/>
</dbReference>
<dbReference type="CDD" id="cd00590">
    <property type="entry name" value="RRM_SF"/>
    <property type="match status" value="1"/>
</dbReference>
<dbReference type="InterPro" id="IPR000504">
    <property type="entry name" value="RRM_dom"/>
</dbReference>
<protein>
    <recommendedName>
        <fullName evidence="2">RRM domain-containing protein</fullName>
    </recommendedName>
</protein>
<dbReference type="GO" id="GO:0003723">
    <property type="term" value="F:RNA binding"/>
    <property type="evidence" value="ECO:0007669"/>
    <property type="project" value="UniProtKB-UniRule"/>
</dbReference>
<keyword evidence="1" id="KW-0694">RNA-binding</keyword>
<evidence type="ECO:0000256" key="1">
    <source>
        <dbReference type="PROSITE-ProRule" id="PRU00176"/>
    </source>
</evidence>
<name>A0A6A6AMP5_9PLEO</name>
<organism evidence="3 4">
    <name type="scientific">Dothidotthia symphoricarpi CBS 119687</name>
    <dbReference type="NCBI Taxonomy" id="1392245"/>
    <lineage>
        <taxon>Eukaryota</taxon>
        <taxon>Fungi</taxon>
        <taxon>Dikarya</taxon>
        <taxon>Ascomycota</taxon>
        <taxon>Pezizomycotina</taxon>
        <taxon>Dothideomycetes</taxon>
        <taxon>Pleosporomycetidae</taxon>
        <taxon>Pleosporales</taxon>
        <taxon>Dothidotthiaceae</taxon>
        <taxon>Dothidotthia</taxon>
    </lineage>
</organism>
<gene>
    <name evidence="3" type="ORF">P153DRAFT_185275</name>
</gene>
<dbReference type="OrthoDB" id="1049195at2759"/>
<evidence type="ECO:0000313" key="3">
    <source>
        <dbReference type="EMBL" id="KAF2132157.1"/>
    </source>
</evidence>
<dbReference type="SMART" id="SM00360">
    <property type="entry name" value="RRM"/>
    <property type="match status" value="1"/>
</dbReference>
<evidence type="ECO:0000259" key="2">
    <source>
        <dbReference type="PROSITE" id="PS50102"/>
    </source>
</evidence>
<dbReference type="SUPFAM" id="SSF54928">
    <property type="entry name" value="RNA-binding domain, RBD"/>
    <property type="match status" value="1"/>
</dbReference>
<dbReference type="InterPro" id="IPR012677">
    <property type="entry name" value="Nucleotide-bd_a/b_plait_sf"/>
</dbReference>
<dbReference type="Proteomes" id="UP000799771">
    <property type="component" value="Unassembled WGS sequence"/>
</dbReference>
<dbReference type="InterPro" id="IPR035979">
    <property type="entry name" value="RBD_domain_sf"/>
</dbReference>
<keyword evidence="4" id="KW-1185">Reference proteome</keyword>
<dbReference type="PROSITE" id="PS50102">
    <property type="entry name" value="RRM"/>
    <property type="match status" value="1"/>
</dbReference>
<reference evidence="3" key="1">
    <citation type="journal article" date="2020" name="Stud. Mycol.">
        <title>101 Dothideomycetes genomes: a test case for predicting lifestyles and emergence of pathogens.</title>
        <authorList>
            <person name="Haridas S."/>
            <person name="Albert R."/>
            <person name="Binder M."/>
            <person name="Bloem J."/>
            <person name="Labutti K."/>
            <person name="Salamov A."/>
            <person name="Andreopoulos B."/>
            <person name="Baker S."/>
            <person name="Barry K."/>
            <person name="Bills G."/>
            <person name="Bluhm B."/>
            <person name="Cannon C."/>
            <person name="Castanera R."/>
            <person name="Culley D."/>
            <person name="Daum C."/>
            <person name="Ezra D."/>
            <person name="Gonzalez J."/>
            <person name="Henrissat B."/>
            <person name="Kuo A."/>
            <person name="Liang C."/>
            <person name="Lipzen A."/>
            <person name="Lutzoni F."/>
            <person name="Magnuson J."/>
            <person name="Mondo S."/>
            <person name="Nolan M."/>
            <person name="Ohm R."/>
            <person name="Pangilinan J."/>
            <person name="Park H.-J."/>
            <person name="Ramirez L."/>
            <person name="Alfaro M."/>
            <person name="Sun H."/>
            <person name="Tritt A."/>
            <person name="Yoshinaga Y."/>
            <person name="Zwiers L.-H."/>
            <person name="Turgeon B."/>
            <person name="Goodwin S."/>
            <person name="Spatafora J."/>
            <person name="Crous P."/>
            <person name="Grigoriev I."/>
        </authorList>
    </citation>
    <scope>NUCLEOTIDE SEQUENCE</scope>
    <source>
        <strain evidence="3">CBS 119687</strain>
    </source>
</reference>
<dbReference type="Pfam" id="PF00076">
    <property type="entry name" value="RRM_1"/>
    <property type="match status" value="1"/>
</dbReference>
<proteinExistence type="predicted"/>
<dbReference type="AlphaFoldDB" id="A0A6A6AMP5"/>
<evidence type="ECO:0000313" key="4">
    <source>
        <dbReference type="Proteomes" id="UP000799771"/>
    </source>
</evidence>
<sequence length="310" mass="34407">MSFSASWKDGDGDFLLVVSGLTRYAPYLTGWQEFKDHIRKIVKEQPGWVDVYASQSQRRGEMQGWCRLKDREDADAAYNIYFRSKGMLIHVWETCRSNEGFRLLKCNCSSHFLELAEGSHSAGRCGIDIGRVSHLTGGSRSYTVSTPQYMSAPPMYSYATYPSIQGYAVPSIYPVHTLPTQLVNTQKPVYSVNTSGFPVNVRDGAMLTETRGIFISGLSYKAAPADLMALLQSVGRPTEAPKMQRDPISGVFKGVATAKFSSKEEAQHAATHLNYRTHMGKTLNVRMDVDATVVGQTEPLIAVGSNTYRY</sequence>